<dbReference type="InterPro" id="IPR045584">
    <property type="entry name" value="Pilin-like"/>
</dbReference>
<keyword evidence="3" id="KW-1185">Reference proteome</keyword>
<keyword evidence="1" id="KW-0472">Membrane</keyword>
<evidence type="ECO:0000256" key="1">
    <source>
        <dbReference type="SAM" id="Phobius"/>
    </source>
</evidence>
<keyword evidence="1" id="KW-0812">Transmembrane</keyword>
<gene>
    <name evidence="2" type="ORF">AACH11_17480</name>
</gene>
<organism evidence="2 3">
    <name type="scientific">Pseudaquabacterium rugosum</name>
    <dbReference type="NCBI Taxonomy" id="2984194"/>
    <lineage>
        <taxon>Bacteria</taxon>
        <taxon>Pseudomonadati</taxon>
        <taxon>Pseudomonadota</taxon>
        <taxon>Betaproteobacteria</taxon>
        <taxon>Burkholderiales</taxon>
        <taxon>Sphaerotilaceae</taxon>
        <taxon>Pseudaquabacterium</taxon>
    </lineage>
</organism>
<dbReference type="Proteomes" id="UP001368500">
    <property type="component" value="Unassembled WGS sequence"/>
</dbReference>
<dbReference type="InterPro" id="IPR012902">
    <property type="entry name" value="N_methyl_site"/>
</dbReference>
<accession>A0ABU9BCY0</accession>
<dbReference type="SUPFAM" id="SSF54523">
    <property type="entry name" value="Pili subunits"/>
    <property type="match status" value="1"/>
</dbReference>
<dbReference type="EMBL" id="JBBUTF010000016">
    <property type="protein sequence ID" value="MEK8027760.1"/>
    <property type="molecule type" value="Genomic_DNA"/>
</dbReference>
<keyword evidence="1" id="KW-1133">Transmembrane helix</keyword>
<comment type="caution">
    <text evidence="2">The sequence shown here is derived from an EMBL/GenBank/DDBJ whole genome shotgun (WGS) entry which is preliminary data.</text>
</comment>
<dbReference type="RefSeq" id="WP_341375541.1">
    <property type="nucleotide sequence ID" value="NZ_JBBUTF010000016.1"/>
</dbReference>
<proteinExistence type="predicted"/>
<evidence type="ECO:0000313" key="3">
    <source>
        <dbReference type="Proteomes" id="UP001368500"/>
    </source>
</evidence>
<dbReference type="Pfam" id="PF07963">
    <property type="entry name" value="N_methyl"/>
    <property type="match status" value="1"/>
</dbReference>
<evidence type="ECO:0000313" key="2">
    <source>
        <dbReference type="EMBL" id="MEK8027760.1"/>
    </source>
</evidence>
<sequence>MRPVPAVRPGPRPGFTLIEVIVAIVIFAALGATTAVFYRPAVESFLGLRTRAALVDEADGALRLMLRDVRSAVPNSIRSPDTSCFELVPTRTGGRYRAGPDIAHPGDGALWLDTSTTTTEFDVLGPLSATPQVNDWLVVDNQNPDDVYSGSNRSVIRQVSTPPASAGTLRLRVDTQQFPLGYDGGRFSVVPASEGAVFYVCAGASSTLDGRGDAPGVLYRLKNYGFNASAPNACPSTTGAAVVTRQVSACRFVYTANQAATQQSGFISVQIELTRANTRASLTMGAHVMNVP</sequence>
<protein>
    <submittedName>
        <fullName evidence="2">Prepilin-type N-terminal cleavage/methylation domain-containing protein</fullName>
    </submittedName>
</protein>
<name>A0ABU9BCY0_9BURK</name>
<reference evidence="2 3" key="1">
    <citation type="submission" date="2024-04" db="EMBL/GenBank/DDBJ databases">
        <title>Novel species of the genus Ideonella isolated from streams.</title>
        <authorList>
            <person name="Lu H."/>
        </authorList>
    </citation>
    <scope>NUCLEOTIDE SEQUENCE [LARGE SCALE GENOMIC DNA]</scope>
    <source>
        <strain evidence="2 3">BYS139W</strain>
    </source>
</reference>
<feature type="transmembrane region" description="Helical" evidence="1">
    <location>
        <begin position="20"/>
        <end position="41"/>
    </location>
</feature>
<dbReference type="NCBIfam" id="TIGR02532">
    <property type="entry name" value="IV_pilin_GFxxxE"/>
    <property type="match status" value="1"/>
</dbReference>